<organism evidence="4">
    <name type="scientific">uncultured Caudovirales phage</name>
    <dbReference type="NCBI Taxonomy" id="2100421"/>
    <lineage>
        <taxon>Viruses</taxon>
        <taxon>Duplodnaviria</taxon>
        <taxon>Heunggongvirae</taxon>
        <taxon>Uroviricota</taxon>
        <taxon>Caudoviricetes</taxon>
        <taxon>Peduoviridae</taxon>
        <taxon>Maltschvirus</taxon>
        <taxon>Maltschvirus maltsch</taxon>
    </lineage>
</organism>
<protein>
    <submittedName>
        <fullName evidence="4">COG4695 Phage-related protein</fullName>
    </submittedName>
</protein>
<dbReference type="InterPro" id="IPR006944">
    <property type="entry name" value="Phage/GTA_portal"/>
</dbReference>
<gene>
    <name evidence="4" type="ORF">UFOVP836_35</name>
</gene>
<dbReference type="NCBIfam" id="TIGR01537">
    <property type="entry name" value="portal_HK97"/>
    <property type="match status" value="1"/>
</dbReference>
<dbReference type="EMBL" id="LR796794">
    <property type="protein sequence ID" value="CAB4166467.1"/>
    <property type="molecule type" value="Genomic_DNA"/>
</dbReference>
<dbReference type="InterPro" id="IPR006427">
    <property type="entry name" value="Portal_HK97"/>
</dbReference>
<evidence type="ECO:0000256" key="3">
    <source>
        <dbReference type="ARBA" id="ARBA00023219"/>
    </source>
</evidence>
<accession>A0A6J5P5J4</accession>
<keyword evidence="3" id="KW-0231">Viral genome packaging</keyword>
<keyword evidence="1" id="KW-0118">Viral capsid assembly</keyword>
<reference evidence="4" key="1">
    <citation type="submission" date="2020-04" db="EMBL/GenBank/DDBJ databases">
        <authorList>
            <person name="Chiriac C."/>
            <person name="Salcher M."/>
            <person name="Ghai R."/>
            <person name="Kavagutti S V."/>
        </authorList>
    </citation>
    <scope>NUCLEOTIDE SEQUENCE</scope>
</reference>
<evidence type="ECO:0000256" key="1">
    <source>
        <dbReference type="ARBA" id="ARBA00022950"/>
    </source>
</evidence>
<sequence length="431" mass="47615">MNIIRKAYEAVAAAWYQRNGYYRLAGLYGAGQHTDAGVVVNVETAMRCGPVAACTRAICSPIASMPLPAMRKDGVKTILEPDSRLHRILNLEPNAFQTPQKWRETTLHWALNYGNGYARVMRAANMGEPVAMIPIHPSLLVKKDIVRGVPEYLFRINGKEEKYGNRDIFHLQGHSEDGVNGIGVVELGKESIGRAMAMEAYGGTFFGRGGVRAGLLKRTMPFADSAAQQRFEDDWQQKYRNGKDSFHRNILLVANSKGSDGWEWEGIGSQPSEAQLVEQSRAVVSDICRFYGVSPTLAQDLTDAHYNNIEHLWRAHLNTALTRWMTAFEQEVYRVLLTDTQKQAGWAVKHDASGFLRGDFKSMLEAIAAALEKGLITINEGREMIDFDPMDGADALYIQLNRQTVPGTGEPTAAEAASIAKMNAGAPPNGQ</sequence>
<keyword evidence="2" id="KW-1160">Virus entry into host cell</keyword>
<keyword evidence="2" id="KW-1162">Viral penetration into host cytoplasm</keyword>
<evidence type="ECO:0000313" key="4">
    <source>
        <dbReference type="EMBL" id="CAB4166467.1"/>
    </source>
</evidence>
<name>A0A6J5P5J4_9CAUD</name>
<keyword evidence="2" id="KW-1171">Viral genome ejection through host cell envelope</keyword>
<proteinExistence type="predicted"/>
<keyword evidence="1" id="KW-1188">Viral release from host cell</keyword>
<dbReference type="Pfam" id="PF04860">
    <property type="entry name" value="Phage_portal"/>
    <property type="match status" value="1"/>
</dbReference>
<evidence type="ECO:0000256" key="2">
    <source>
        <dbReference type="ARBA" id="ARBA00023009"/>
    </source>
</evidence>